<accession>A0AAW1ZFX2</accession>
<name>A0AAW1ZFX2_CULAL</name>
<gene>
    <name evidence="2" type="ORF">ABG768_009398</name>
</gene>
<dbReference type="Gene3D" id="1.20.58.130">
    <property type="match status" value="1"/>
</dbReference>
<keyword evidence="1" id="KW-0175">Coiled coil</keyword>
<sequence length="143" mass="16370">MEAAASNRAELSLMPEDNTLLQLVKSELTSSRSQMSDTIKTEMASFRSEIGLIVENFRPEVKTKMDALQLEITGQIHSIQTKQTIMSDTMENMETTLNSHHDSLEAMETTVSTLQDQILKLQEQQKDFENRSRRQKPADNWHT</sequence>
<keyword evidence="3" id="KW-1185">Reference proteome</keyword>
<dbReference type="EMBL" id="JAWDJR010000017">
    <property type="protein sequence ID" value="KAK9959264.1"/>
    <property type="molecule type" value="Genomic_DNA"/>
</dbReference>
<evidence type="ECO:0000256" key="1">
    <source>
        <dbReference type="SAM" id="Coils"/>
    </source>
</evidence>
<feature type="coiled-coil region" evidence="1">
    <location>
        <begin position="104"/>
        <end position="131"/>
    </location>
</feature>
<comment type="caution">
    <text evidence="2">The sequence shown here is derived from an EMBL/GenBank/DDBJ whole genome shotgun (WGS) entry which is preliminary data.</text>
</comment>
<protein>
    <submittedName>
        <fullName evidence="2">Uncharacterized protein</fullName>
    </submittedName>
</protein>
<reference evidence="2 3" key="1">
    <citation type="submission" date="2024-05" db="EMBL/GenBank/DDBJ databases">
        <title>A high-quality chromosomal-level genome assembly of Topmouth culter (Culter alburnus).</title>
        <authorList>
            <person name="Zhao H."/>
        </authorList>
    </citation>
    <scope>NUCLEOTIDE SEQUENCE [LARGE SCALE GENOMIC DNA]</scope>
    <source>
        <strain evidence="2">CATC2023</strain>
        <tissue evidence="2">Muscle</tissue>
    </source>
</reference>
<dbReference type="SUPFAM" id="SSF58113">
    <property type="entry name" value="Apolipoprotein A-I"/>
    <property type="match status" value="1"/>
</dbReference>
<evidence type="ECO:0000313" key="2">
    <source>
        <dbReference type="EMBL" id="KAK9959264.1"/>
    </source>
</evidence>
<proteinExistence type="predicted"/>
<evidence type="ECO:0000313" key="3">
    <source>
        <dbReference type="Proteomes" id="UP001479290"/>
    </source>
</evidence>
<organism evidence="2 3">
    <name type="scientific">Culter alburnus</name>
    <name type="common">Topmouth culter</name>
    <dbReference type="NCBI Taxonomy" id="194366"/>
    <lineage>
        <taxon>Eukaryota</taxon>
        <taxon>Metazoa</taxon>
        <taxon>Chordata</taxon>
        <taxon>Craniata</taxon>
        <taxon>Vertebrata</taxon>
        <taxon>Euteleostomi</taxon>
        <taxon>Actinopterygii</taxon>
        <taxon>Neopterygii</taxon>
        <taxon>Teleostei</taxon>
        <taxon>Ostariophysi</taxon>
        <taxon>Cypriniformes</taxon>
        <taxon>Xenocyprididae</taxon>
        <taxon>Xenocypridinae</taxon>
        <taxon>Culter</taxon>
    </lineage>
</organism>
<dbReference type="AlphaFoldDB" id="A0AAW1ZFX2"/>
<dbReference type="Proteomes" id="UP001479290">
    <property type="component" value="Unassembled WGS sequence"/>
</dbReference>